<evidence type="ECO:0000256" key="5">
    <source>
        <dbReference type="ARBA" id="ARBA00022723"/>
    </source>
</evidence>
<dbReference type="GO" id="GO:0016035">
    <property type="term" value="C:zeta DNA polymerase complex"/>
    <property type="evidence" value="ECO:0007669"/>
    <property type="project" value="InterPro"/>
</dbReference>
<dbReference type="GO" id="GO:0000724">
    <property type="term" value="P:double-strand break repair via homologous recombination"/>
    <property type="evidence" value="ECO:0007669"/>
    <property type="project" value="TreeGrafter"/>
</dbReference>
<evidence type="ECO:0000256" key="3">
    <source>
        <dbReference type="ARBA" id="ARBA00022679"/>
    </source>
</evidence>
<keyword evidence="11" id="KW-0234">DNA repair</keyword>
<dbReference type="Pfam" id="PF00136">
    <property type="entry name" value="DNA_pol_B"/>
    <property type="match status" value="1"/>
</dbReference>
<evidence type="ECO:0000259" key="14">
    <source>
        <dbReference type="Pfam" id="PF00136"/>
    </source>
</evidence>
<dbReference type="InterPro" id="IPR012337">
    <property type="entry name" value="RNaseH-like_sf"/>
</dbReference>
<dbReference type="GO" id="GO:0006260">
    <property type="term" value="P:DNA replication"/>
    <property type="evidence" value="ECO:0007669"/>
    <property type="project" value="UniProtKB-KW"/>
</dbReference>
<feature type="domain" description="DNA-directed DNA polymerase family B exonuclease" evidence="15">
    <location>
        <begin position="304"/>
        <end position="492"/>
    </location>
</feature>
<dbReference type="FunFam" id="3.30.420.10:FF:000024">
    <property type="entry name" value="DNA polymerase zeta catalytic subunit"/>
    <property type="match status" value="1"/>
</dbReference>
<evidence type="ECO:0000259" key="15">
    <source>
        <dbReference type="Pfam" id="PF03104"/>
    </source>
</evidence>
<dbReference type="FunFam" id="1.10.132.60:FF:000005">
    <property type="entry name" value="Putative DNA polymerase zeta catalytic subunit"/>
    <property type="match status" value="1"/>
</dbReference>
<dbReference type="InterPro" id="IPR042087">
    <property type="entry name" value="DNA_pol_B_thumb"/>
</dbReference>
<proteinExistence type="inferred from homology"/>
<protein>
    <recommendedName>
        <fullName evidence="13">DNA polymerase</fullName>
        <ecNumber evidence="13">2.7.7.7</ecNumber>
    </recommendedName>
</protein>
<dbReference type="PANTHER" id="PTHR45812">
    <property type="entry name" value="DNA POLYMERASE ZETA CATALYTIC SUBUNIT"/>
    <property type="match status" value="1"/>
</dbReference>
<keyword evidence="9 13" id="KW-0408">Iron</keyword>
<evidence type="ECO:0000256" key="8">
    <source>
        <dbReference type="ARBA" id="ARBA00022932"/>
    </source>
</evidence>
<dbReference type="GO" id="GO:0042276">
    <property type="term" value="P:error-prone translesion synthesis"/>
    <property type="evidence" value="ECO:0007669"/>
    <property type="project" value="TreeGrafter"/>
</dbReference>
<comment type="caution">
    <text evidence="17">The sequence shown here is derived from an EMBL/GenBank/DDBJ whole genome shotgun (WGS) entry which is preliminary data.</text>
</comment>
<evidence type="ECO:0000313" key="18">
    <source>
        <dbReference type="Proteomes" id="UP000826195"/>
    </source>
</evidence>
<keyword evidence="13" id="KW-0235">DNA replication</keyword>
<dbReference type="AlphaFoldDB" id="A0AAV7IR44"/>
<evidence type="ECO:0000256" key="13">
    <source>
        <dbReference type="RuleBase" id="RU000442"/>
    </source>
</evidence>
<keyword evidence="13" id="KW-0863">Zinc-finger</keyword>
<dbReference type="CDD" id="cd05534">
    <property type="entry name" value="POLBc_zeta"/>
    <property type="match status" value="1"/>
</dbReference>
<dbReference type="InterPro" id="IPR023211">
    <property type="entry name" value="DNA_pol_palm_dom_sf"/>
</dbReference>
<dbReference type="PANTHER" id="PTHR45812:SF1">
    <property type="entry name" value="DNA POLYMERASE ZETA CATALYTIC SUBUNIT"/>
    <property type="match status" value="1"/>
</dbReference>
<organism evidence="17 18">
    <name type="scientific">Cotesia glomerata</name>
    <name type="common">Lepidopteran parasitic wasp</name>
    <name type="synonym">Apanteles glomeratus</name>
    <dbReference type="NCBI Taxonomy" id="32391"/>
    <lineage>
        <taxon>Eukaryota</taxon>
        <taxon>Metazoa</taxon>
        <taxon>Ecdysozoa</taxon>
        <taxon>Arthropoda</taxon>
        <taxon>Hexapoda</taxon>
        <taxon>Insecta</taxon>
        <taxon>Pterygota</taxon>
        <taxon>Neoptera</taxon>
        <taxon>Endopterygota</taxon>
        <taxon>Hymenoptera</taxon>
        <taxon>Apocrita</taxon>
        <taxon>Ichneumonoidea</taxon>
        <taxon>Braconidae</taxon>
        <taxon>Microgastrinae</taxon>
        <taxon>Cotesia</taxon>
    </lineage>
</organism>
<evidence type="ECO:0000256" key="10">
    <source>
        <dbReference type="ARBA" id="ARBA00023014"/>
    </source>
</evidence>
<keyword evidence="8 13" id="KW-0239">DNA-directed DNA polymerase</keyword>
<dbReference type="Gene3D" id="3.90.1600.10">
    <property type="entry name" value="Palm domain of DNA polymerase"/>
    <property type="match status" value="1"/>
</dbReference>
<keyword evidence="18" id="KW-1185">Reference proteome</keyword>
<evidence type="ECO:0000256" key="9">
    <source>
        <dbReference type="ARBA" id="ARBA00023004"/>
    </source>
</evidence>
<keyword evidence="13" id="KW-0004">4Fe-4S</keyword>
<comment type="subcellular location">
    <subcellularLocation>
        <location evidence="13">Nucleus</location>
    </subcellularLocation>
</comment>
<dbReference type="GO" id="GO:0005634">
    <property type="term" value="C:nucleus"/>
    <property type="evidence" value="ECO:0007669"/>
    <property type="project" value="UniProtKB-SubCell"/>
</dbReference>
<dbReference type="PROSITE" id="PS00116">
    <property type="entry name" value="DNA_POLYMERASE_B"/>
    <property type="match status" value="1"/>
</dbReference>
<evidence type="ECO:0000313" key="17">
    <source>
        <dbReference type="EMBL" id="KAH0557816.1"/>
    </source>
</evidence>
<dbReference type="FunFam" id="1.10.287.690:FF:000002">
    <property type="entry name" value="DNA polymerase zeta"/>
    <property type="match status" value="1"/>
</dbReference>
<name>A0AAV7IR44_COTGL</name>
<keyword evidence="4 13" id="KW-0548">Nucleotidyltransferase</keyword>
<dbReference type="InterPro" id="IPR017964">
    <property type="entry name" value="DNA-dir_DNA_pol_B_CS"/>
</dbReference>
<comment type="catalytic activity">
    <reaction evidence="12 13">
        <text>DNA(n) + a 2'-deoxyribonucleoside 5'-triphosphate = DNA(n+1) + diphosphate</text>
        <dbReference type="Rhea" id="RHEA:22508"/>
        <dbReference type="Rhea" id="RHEA-COMP:17339"/>
        <dbReference type="Rhea" id="RHEA-COMP:17340"/>
        <dbReference type="ChEBI" id="CHEBI:33019"/>
        <dbReference type="ChEBI" id="CHEBI:61560"/>
        <dbReference type="ChEBI" id="CHEBI:173112"/>
        <dbReference type="EC" id="2.7.7.7"/>
    </reaction>
</comment>
<gene>
    <name evidence="17" type="ORF">KQX54_011993</name>
</gene>
<feature type="domain" description="C4-type zinc-finger of DNA polymerase delta" evidence="16">
    <location>
        <begin position="1070"/>
        <end position="1138"/>
    </location>
</feature>
<dbReference type="InterPro" id="IPR036397">
    <property type="entry name" value="RNaseH_sf"/>
</dbReference>
<comment type="similarity">
    <text evidence="2 13">Belongs to the DNA polymerase type-B family.</text>
</comment>
<evidence type="ECO:0000256" key="2">
    <source>
        <dbReference type="ARBA" id="ARBA00005755"/>
    </source>
</evidence>
<dbReference type="Gene3D" id="3.30.420.10">
    <property type="entry name" value="Ribonuclease H-like superfamily/Ribonuclease H"/>
    <property type="match status" value="1"/>
</dbReference>
<evidence type="ECO:0000256" key="7">
    <source>
        <dbReference type="ARBA" id="ARBA00022833"/>
    </source>
</evidence>
<dbReference type="Pfam" id="PF03104">
    <property type="entry name" value="DNA_pol_B_exo1"/>
    <property type="match status" value="1"/>
</dbReference>
<dbReference type="GO" id="GO:0003887">
    <property type="term" value="F:DNA-directed DNA polymerase activity"/>
    <property type="evidence" value="ECO:0007669"/>
    <property type="project" value="UniProtKB-KW"/>
</dbReference>
<dbReference type="GO" id="GO:0000166">
    <property type="term" value="F:nucleotide binding"/>
    <property type="evidence" value="ECO:0007669"/>
    <property type="project" value="InterPro"/>
</dbReference>
<dbReference type="EMBL" id="JAHXZJ010000747">
    <property type="protein sequence ID" value="KAH0557816.1"/>
    <property type="molecule type" value="Genomic_DNA"/>
</dbReference>
<dbReference type="EC" id="2.7.7.7" evidence="13"/>
<dbReference type="SMART" id="SM00486">
    <property type="entry name" value="POLBc"/>
    <property type="match status" value="1"/>
</dbReference>
<dbReference type="InterPro" id="IPR043502">
    <property type="entry name" value="DNA/RNA_pol_sf"/>
</dbReference>
<dbReference type="InterPro" id="IPR030559">
    <property type="entry name" value="PolZ_Rev3"/>
</dbReference>
<evidence type="ECO:0000259" key="16">
    <source>
        <dbReference type="Pfam" id="PF14260"/>
    </source>
</evidence>
<dbReference type="PRINTS" id="PR00106">
    <property type="entry name" value="DNAPOLB"/>
</dbReference>
<dbReference type="InterPro" id="IPR006172">
    <property type="entry name" value="DNA-dir_DNA_pol_B"/>
</dbReference>
<keyword evidence="10 13" id="KW-0411">Iron-sulfur</keyword>
<dbReference type="Gene3D" id="1.10.287.690">
    <property type="entry name" value="Helix hairpin bin"/>
    <property type="match status" value="1"/>
</dbReference>
<dbReference type="InterPro" id="IPR025687">
    <property type="entry name" value="Znf-C4pol"/>
</dbReference>
<comment type="cofactor">
    <cofactor evidence="1 13">
        <name>[4Fe-4S] cluster</name>
        <dbReference type="ChEBI" id="CHEBI:49883"/>
    </cofactor>
</comment>
<accession>A0AAV7IR44</accession>
<dbReference type="GO" id="GO:0003677">
    <property type="term" value="F:DNA binding"/>
    <property type="evidence" value="ECO:0007669"/>
    <property type="project" value="UniProtKB-KW"/>
</dbReference>
<evidence type="ECO:0000256" key="4">
    <source>
        <dbReference type="ARBA" id="ARBA00022695"/>
    </source>
</evidence>
<reference evidence="17 18" key="1">
    <citation type="journal article" date="2021" name="J. Hered.">
        <title>A chromosome-level genome assembly of the parasitoid wasp, Cotesia glomerata (Hymenoptera: Braconidae).</title>
        <authorList>
            <person name="Pinto B.J."/>
            <person name="Weis J.J."/>
            <person name="Gamble T."/>
            <person name="Ode P.J."/>
            <person name="Paul R."/>
            <person name="Zaspel J.M."/>
        </authorList>
    </citation>
    <scope>NUCLEOTIDE SEQUENCE [LARGE SCALE GENOMIC DNA]</scope>
    <source>
        <strain evidence="17">CgM1</strain>
    </source>
</reference>
<evidence type="ECO:0000256" key="1">
    <source>
        <dbReference type="ARBA" id="ARBA00001966"/>
    </source>
</evidence>
<keyword evidence="13" id="KW-0238">DNA-binding</keyword>
<dbReference type="GO" id="GO:0051539">
    <property type="term" value="F:4 iron, 4 sulfur cluster binding"/>
    <property type="evidence" value="ECO:0007669"/>
    <property type="project" value="UniProtKB-KW"/>
</dbReference>
<keyword evidence="7 13" id="KW-0862">Zinc</keyword>
<dbReference type="InterPro" id="IPR006134">
    <property type="entry name" value="DNA-dir_DNA_pol_B_multi_dom"/>
</dbReference>
<dbReference type="SUPFAM" id="SSF53098">
    <property type="entry name" value="Ribonuclease H-like"/>
    <property type="match status" value="1"/>
</dbReference>
<dbReference type="CDD" id="cd05778">
    <property type="entry name" value="DNA_polB_zeta_exo"/>
    <property type="match status" value="1"/>
</dbReference>
<keyword evidence="6" id="KW-0227">DNA damage</keyword>
<evidence type="ECO:0000256" key="12">
    <source>
        <dbReference type="ARBA" id="ARBA00049244"/>
    </source>
</evidence>
<evidence type="ECO:0000256" key="6">
    <source>
        <dbReference type="ARBA" id="ARBA00022763"/>
    </source>
</evidence>
<dbReference type="GO" id="GO:0008270">
    <property type="term" value="F:zinc ion binding"/>
    <property type="evidence" value="ECO:0007669"/>
    <property type="project" value="UniProtKB-KW"/>
</dbReference>
<keyword evidence="3 13" id="KW-0808">Transferase</keyword>
<keyword evidence="5 13" id="KW-0479">Metal-binding</keyword>
<sequence>MELYSIPKCRNLQPFFSNQSDAPGHKEVAHRLLKVPGKGLADLSYFKSSLDNITGINRWRRMKINEFNSSSKGSGGVFKSCNIKKNLAGHSSVVITPLILPPSLTSVIKWVRARDYLAKKRIKLEKRDKDKNNVKDKDKYRDKGIEGGEKEEIAQDEETVQDVIETFEQHKKYDNPLIESEQRSNNVNININSSILETTTENIINLNSGSDSSGYTVVDCSSAVEKYMSSGDNGKKSLLIQQHDNENSNNTLGDSLDDYIDPSLLSILGKSKLFKESEQSKHFGISCGQIECLTHSDRSNVENENRQKAKALTRYQFITVLCVEVHVVTRDDLLPDPQHDAISALFYAVQSDVPPTSSIKPLEHGLIAVATEGNNNYGYDYGSSLPFTKTFVSNEVELYKAFVNLVTRIDPEIFIGWEIESLSWGYIFQRASRLGIDLAKRISRIPSVQCKWESQPSDLNTLADVKLPGRIVLDIWRIMRSEIALLTYTYENVMYSVMNERVPCPSFKVLSNWWIEPQDEEEKVKEPNEKQRQNPRSRWKVVQHYSVKVLGILRILEQLDIIGRTSEHARLFGIQFYEVFSRGSQYRVESIMLRLAKPLNYIPVSPSPLQRASMRAMEALPLIMEPEAMFYSDPLIVLDFQSLYPSIIIAHNYCFSTCLGRIENIGQQNPYKFGAYLLRVPKSTAIKLQGKVNYAPCGVAFVKPEIRLGILPRMLTEILETRLMVKKAMKDHKDSKDDKLLQRVLHSRQHGLKYLANVTYGYTAANFSGRMPCIELGDSVISKAKETLERAIKLVESTPKWGARVVYGDTDSLFILVPGKSKDDAFIIGNEIADAVTASNLKPIKLKFEKVLHPAILQTKKRYCGYMYETPDQKEPTYLAKGIETVRRDGCPAVSKILEKSLKILFDTKDVSLVKQFVTRQLDKVLNGKVSLQDLTFAKEFRGLRGYKEKACVPALELTRRLMKKDPRAIPRHGERVRYVIVAGPPNQALINCVRSPWEVINDPGLRPNGTYYVTRVIIPPLNRCLNLMGVDVNTWYREMPHRYILNNPTVVPSDKQKQTIFQYFGNVVCVCCGRASYKNICDDCTSNSTETIIVLHEKLRWLQRINDNITAICQSCIGRDSDVADCVSLDCPVLYRRAQASRELTQGIQLQNVITGKSHTLF</sequence>
<dbReference type="Gene3D" id="1.10.132.60">
    <property type="entry name" value="DNA polymerase family B, C-terminal domain"/>
    <property type="match status" value="1"/>
</dbReference>
<keyword evidence="13" id="KW-0539">Nucleus</keyword>
<dbReference type="InterPro" id="IPR006133">
    <property type="entry name" value="DNA-dir_DNA_pol_B_exonuc"/>
</dbReference>
<dbReference type="Pfam" id="PF14260">
    <property type="entry name" value="zf-C4pol"/>
    <property type="match status" value="1"/>
</dbReference>
<feature type="domain" description="DNA-directed DNA polymerase family B multifunctional" evidence="14">
    <location>
        <begin position="575"/>
        <end position="1027"/>
    </location>
</feature>
<evidence type="ECO:0000256" key="11">
    <source>
        <dbReference type="ARBA" id="ARBA00023204"/>
    </source>
</evidence>
<dbReference type="Proteomes" id="UP000826195">
    <property type="component" value="Unassembled WGS sequence"/>
</dbReference>
<dbReference type="SUPFAM" id="SSF56672">
    <property type="entry name" value="DNA/RNA polymerases"/>
    <property type="match status" value="1"/>
</dbReference>